<proteinExistence type="predicted"/>
<organism evidence="1">
    <name type="scientific">marine sediment metagenome</name>
    <dbReference type="NCBI Taxonomy" id="412755"/>
    <lineage>
        <taxon>unclassified sequences</taxon>
        <taxon>metagenomes</taxon>
        <taxon>ecological metagenomes</taxon>
    </lineage>
</organism>
<sequence>MSVWSDLLEVALPLVLKAAQGLADGQVDGATLSAKQKQYLYTAYVAIQVHGVDLVSNTQNPYDDMGIEALAVFAKDTLEEAGIRVPEIPVFEDPTAPNVVTGNIPGA</sequence>
<comment type="caution">
    <text evidence="1">The sequence shown here is derived from an EMBL/GenBank/DDBJ whole genome shotgun (WGS) entry which is preliminary data.</text>
</comment>
<reference evidence="1" key="1">
    <citation type="journal article" date="2015" name="Nature">
        <title>Complex archaea that bridge the gap between prokaryotes and eukaryotes.</title>
        <authorList>
            <person name="Spang A."/>
            <person name="Saw J.H."/>
            <person name="Jorgensen S.L."/>
            <person name="Zaremba-Niedzwiedzka K."/>
            <person name="Martijn J."/>
            <person name="Lind A.E."/>
            <person name="van Eijk R."/>
            <person name="Schleper C."/>
            <person name="Guy L."/>
            <person name="Ettema T.J."/>
        </authorList>
    </citation>
    <scope>NUCLEOTIDE SEQUENCE</scope>
</reference>
<evidence type="ECO:0000313" key="1">
    <source>
        <dbReference type="EMBL" id="KKL58518.1"/>
    </source>
</evidence>
<dbReference type="AlphaFoldDB" id="A0A0F9DA09"/>
<protein>
    <submittedName>
        <fullName evidence="1">Uncharacterized protein</fullName>
    </submittedName>
</protein>
<gene>
    <name evidence="1" type="ORF">LCGC14_2224570</name>
</gene>
<name>A0A0F9DA09_9ZZZZ</name>
<dbReference type="EMBL" id="LAZR01029795">
    <property type="protein sequence ID" value="KKL58518.1"/>
    <property type="molecule type" value="Genomic_DNA"/>
</dbReference>
<accession>A0A0F9DA09</accession>